<dbReference type="InterPro" id="IPR035980">
    <property type="entry name" value="Ribosomal_bS6_sf"/>
</dbReference>
<evidence type="ECO:0000256" key="3">
    <source>
        <dbReference type="ARBA" id="ARBA00023274"/>
    </source>
</evidence>
<comment type="similarity">
    <text evidence="1">Belongs to the bacterial ribosomal protein bS6 family.</text>
</comment>
<accession>A0AAU7QSB0</accession>
<keyword evidence="2 7" id="KW-0689">Ribosomal protein</keyword>
<dbReference type="SUPFAM" id="SSF54995">
    <property type="entry name" value="Ribosomal protein S6"/>
    <property type="match status" value="1"/>
</dbReference>
<comment type="function">
    <text evidence="4">Binds together with bS18 to 16S ribosomal RNA.</text>
</comment>
<dbReference type="GO" id="GO:1990904">
    <property type="term" value="C:ribonucleoprotein complex"/>
    <property type="evidence" value="ECO:0007669"/>
    <property type="project" value="UniProtKB-KW"/>
</dbReference>
<dbReference type="Pfam" id="PF01250">
    <property type="entry name" value="Ribosomal_S6"/>
    <property type="match status" value="1"/>
</dbReference>
<dbReference type="EMBL" id="CP157895">
    <property type="protein sequence ID" value="XBT18592.1"/>
    <property type="molecule type" value="Genomic_DNA"/>
</dbReference>
<proteinExistence type="inferred from homology"/>
<protein>
    <recommendedName>
        <fullName evidence="5">Small ribosomal subunit protein bS6</fullName>
    </recommendedName>
    <alternativeName>
        <fullName evidence="6">30S ribosomal protein S6</fullName>
    </alternativeName>
</protein>
<name>A0AAU7QSB0_9FLAO</name>
<evidence type="ECO:0000256" key="5">
    <source>
        <dbReference type="ARBA" id="ARBA00035294"/>
    </source>
</evidence>
<dbReference type="AlphaFoldDB" id="A0AAU7QSB0"/>
<evidence type="ECO:0000256" key="1">
    <source>
        <dbReference type="ARBA" id="ARBA00009512"/>
    </source>
</evidence>
<gene>
    <name evidence="7" type="ORF">ABNO82_00265</name>
</gene>
<dbReference type="GO" id="GO:0006412">
    <property type="term" value="P:translation"/>
    <property type="evidence" value="ECO:0007669"/>
    <property type="project" value="InterPro"/>
</dbReference>
<dbReference type="GO" id="GO:0003735">
    <property type="term" value="F:structural constituent of ribosome"/>
    <property type="evidence" value="ECO:0007669"/>
    <property type="project" value="InterPro"/>
</dbReference>
<keyword evidence="3" id="KW-0687">Ribonucleoprotein</keyword>
<dbReference type="GO" id="GO:0019843">
    <property type="term" value="F:rRNA binding"/>
    <property type="evidence" value="ECO:0007669"/>
    <property type="project" value="InterPro"/>
</dbReference>
<dbReference type="InterPro" id="IPR000529">
    <property type="entry name" value="Ribosomal_bS6"/>
</dbReference>
<evidence type="ECO:0000313" key="7">
    <source>
        <dbReference type="EMBL" id="XBT18592.1"/>
    </source>
</evidence>
<reference evidence="7" key="1">
    <citation type="submission" date="2024-06" db="EMBL/GenBank/DDBJ databases">
        <title>Diversity, functionality, and evolutionary history of bacterial symbionts in false click beetles (Coleoptera, Throscidae).</title>
        <authorList>
            <person name="Wierz J.C."/>
            <person name="Malm H."/>
            <person name="Kaltenpoth M."/>
            <person name="Engl T."/>
        </authorList>
    </citation>
    <scope>NUCLEOTIDE SEQUENCE</scope>
    <source>
        <strain evidence="7">Tder</strain>
    </source>
</reference>
<evidence type="ECO:0000256" key="6">
    <source>
        <dbReference type="ARBA" id="ARBA00035520"/>
    </source>
</evidence>
<dbReference type="Gene3D" id="3.30.70.60">
    <property type="match status" value="1"/>
</dbReference>
<evidence type="ECO:0000256" key="4">
    <source>
        <dbReference type="ARBA" id="ARBA00035104"/>
    </source>
</evidence>
<sequence>MKNFEYNIKKKKNGYYYLMEIKIFSKYIFSLKKIIKNEENILRYLIIKLDKYAIKYLHSKRNINKY</sequence>
<dbReference type="GO" id="GO:0005840">
    <property type="term" value="C:ribosome"/>
    <property type="evidence" value="ECO:0007669"/>
    <property type="project" value="UniProtKB-KW"/>
</dbReference>
<evidence type="ECO:0000256" key="2">
    <source>
        <dbReference type="ARBA" id="ARBA00022980"/>
    </source>
</evidence>
<dbReference type="InterPro" id="IPR014717">
    <property type="entry name" value="Transl_elong_EF1B/ribsomal_bS6"/>
</dbReference>
<organism evidence="7">
    <name type="scientific">Candidatus Shikimatogenerans sp. Tder</name>
    <dbReference type="NCBI Taxonomy" id="3158566"/>
    <lineage>
        <taxon>Bacteria</taxon>
        <taxon>Pseudomonadati</taxon>
        <taxon>Bacteroidota</taxon>
        <taxon>Flavobacteriia</taxon>
        <taxon>Flavobacteriales</taxon>
        <taxon>Candidatus Shikimatogenerans</taxon>
    </lineage>
</organism>